<protein>
    <submittedName>
        <fullName evidence="9">Chemotaxis protein</fullName>
    </submittedName>
</protein>
<dbReference type="GO" id="GO:0004888">
    <property type="term" value="F:transmembrane signaling receptor activity"/>
    <property type="evidence" value="ECO:0007669"/>
    <property type="project" value="InterPro"/>
</dbReference>
<evidence type="ECO:0000259" key="7">
    <source>
        <dbReference type="PROSITE" id="PS50111"/>
    </source>
</evidence>
<organism evidence="9 10">
    <name type="scientific">Janthinobacterium lividum</name>
    <dbReference type="NCBI Taxonomy" id="29581"/>
    <lineage>
        <taxon>Bacteria</taxon>
        <taxon>Pseudomonadati</taxon>
        <taxon>Pseudomonadota</taxon>
        <taxon>Betaproteobacteria</taxon>
        <taxon>Burkholderiales</taxon>
        <taxon>Oxalobacteraceae</taxon>
        <taxon>Janthinobacterium</taxon>
    </lineage>
</organism>
<dbReference type="Pfam" id="PF00015">
    <property type="entry name" value="MCPsignal"/>
    <property type="match status" value="1"/>
</dbReference>
<dbReference type="Pfam" id="PF00672">
    <property type="entry name" value="HAMP"/>
    <property type="match status" value="1"/>
</dbReference>
<evidence type="ECO:0000259" key="8">
    <source>
        <dbReference type="PROSITE" id="PS50885"/>
    </source>
</evidence>
<dbReference type="FunFam" id="1.10.287.950:FF:000001">
    <property type="entry name" value="Methyl-accepting chemotaxis sensory transducer"/>
    <property type="match status" value="1"/>
</dbReference>
<proteinExistence type="inferred from homology"/>
<evidence type="ECO:0000256" key="1">
    <source>
        <dbReference type="ARBA" id="ARBA00004370"/>
    </source>
</evidence>
<dbReference type="GO" id="GO:0007165">
    <property type="term" value="P:signal transduction"/>
    <property type="evidence" value="ECO:0007669"/>
    <property type="project" value="UniProtKB-KW"/>
</dbReference>
<dbReference type="EMBL" id="LFKP01000008">
    <property type="protein sequence ID" value="OHV96888.1"/>
    <property type="molecule type" value="Genomic_DNA"/>
</dbReference>
<sequence>MLRALKLSHRLAVLIVIFSAGFILYGVWSFKTLQEWKVNGPVYQKIVQSKDLIADVLPPPEYILESYLVTFQLMATEDRAEQAQLIARFKTLKHDYDERHAFWSVAKLDADIAELLLNKAHTPAQAFHTVALQQFIPAIEAQDKVGATVAMKKMTMSYAQHLQAIQQLVEMTTQRASAIEAESGERITVASSMLLLTLLLSLGTGIVVAVLISKSITRPLQDAVKVARIVASGDLRSHIATEYRDEPGELMSALKSMNESLRHTVGRVRSGTETISTASQEIAAGNMDLSARTEAQAGALEQTSSAMQQLTSTVQQNAESAQQANQLVLSASAVALQGGQVVDRVVATMVSIKDSSKRIVEIISVIDGIAFQTNILALNAAVEAARAGELGRGFAVVASEVRTLAQRSASAAKEIKQLIAESVEKVELGSNLADEAGGTMQKIVSSVQQVAGIMGEIAVASHEQSDGIKQVNQAISQMDAVTQQNAALVEQATAAAASMQEQANSMMQDVRVFKLLACAD</sequence>
<dbReference type="SMART" id="SM00283">
    <property type="entry name" value="MA"/>
    <property type="match status" value="1"/>
</dbReference>
<dbReference type="Gene3D" id="1.10.287.950">
    <property type="entry name" value="Methyl-accepting chemotaxis protein"/>
    <property type="match status" value="1"/>
</dbReference>
<dbReference type="CDD" id="cd06225">
    <property type="entry name" value="HAMP"/>
    <property type="match status" value="1"/>
</dbReference>
<keyword evidence="6" id="KW-0812">Transmembrane</keyword>
<evidence type="ECO:0000256" key="2">
    <source>
        <dbReference type="ARBA" id="ARBA00022481"/>
    </source>
</evidence>
<evidence type="ECO:0000256" key="3">
    <source>
        <dbReference type="ARBA" id="ARBA00029447"/>
    </source>
</evidence>
<keyword evidence="6" id="KW-0472">Membrane</keyword>
<dbReference type="CDD" id="cd11386">
    <property type="entry name" value="MCP_signal"/>
    <property type="match status" value="1"/>
</dbReference>
<dbReference type="PANTHER" id="PTHR43531:SF14">
    <property type="entry name" value="METHYL-ACCEPTING CHEMOTAXIS PROTEIN I-RELATED"/>
    <property type="match status" value="1"/>
</dbReference>
<dbReference type="SUPFAM" id="SSF58104">
    <property type="entry name" value="Methyl-accepting chemotaxis protein (MCP) signaling domain"/>
    <property type="match status" value="1"/>
</dbReference>
<feature type="domain" description="HAMP" evidence="8">
    <location>
        <begin position="214"/>
        <end position="266"/>
    </location>
</feature>
<dbReference type="PANTHER" id="PTHR43531">
    <property type="entry name" value="PROTEIN ICFG"/>
    <property type="match status" value="1"/>
</dbReference>
<accession>A0A1S1U9V0</accession>
<feature type="transmembrane region" description="Helical" evidence="6">
    <location>
        <begin position="12"/>
        <end position="30"/>
    </location>
</feature>
<comment type="caution">
    <text evidence="9">The sequence shown here is derived from an EMBL/GenBank/DDBJ whole genome shotgun (WGS) entry which is preliminary data.</text>
</comment>
<dbReference type="PRINTS" id="PR00260">
    <property type="entry name" value="CHEMTRNSDUCR"/>
</dbReference>
<dbReference type="AlphaFoldDB" id="A0A1S1U9V0"/>
<gene>
    <name evidence="9" type="ORF">AKG95_16900</name>
</gene>
<dbReference type="InterPro" id="IPR004090">
    <property type="entry name" value="Chemotax_Me-accpt_rcpt"/>
</dbReference>
<keyword evidence="5" id="KW-0175">Coiled coil</keyword>
<keyword evidence="4" id="KW-0807">Transducer</keyword>
<feature type="domain" description="Methyl-accepting transducer" evidence="7">
    <location>
        <begin position="271"/>
        <end position="500"/>
    </location>
</feature>
<reference evidence="9 10" key="1">
    <citation type="submission" date="2015-06" db="EMBL/GenBank/DDBJ databases">
        <title>Draft genome sequencing of a biphenyl-degrading bacterium, Janthinobacterium lividum MEG1.</title>
        <authorList>
            <person name="Shimodaira J."/>
            <person name="Hatta T."/>
        </authorList>
    </citation>
    <scope>NUCLEOTIDE SEQUENCE [LARGE SCALE GENOMIC DNA]</scope>
    <source>
        <strain evidence="9 10">MEG1</strain>
    </source>
</reference>
<evidence type="ECO:0000313" key="10">
    <source>
        <dbReference type="Proteomes" id="UP000179840"/>
    </source>
</evidence>
<comment type="subcellular location">
    <subcellularLocation>
        <location evidence="1">Membrane</location>
    </subcellularLocation>
</comment>
<dbReference type="GO" id="GO:0005886">
    <property type="term" value="C:plasma membrane"/>
    <property type="evidence" value="ECO:0007669"/>
    <property type="project" value="TreeGrafter"/>
</dbReference>
<dbReference type="SMART" id="SM00304">
    <property type="entry name" value="HAMP"/>
    <property type="match status" value="1"/>
</dbReference>
<dbReference type="PROSITE" id="PS50885">
    <property type="entry name" value="HAMP"/>
    <property type="match status" value="1"/>
</dbReference>
<dbReference type="InterPro" id="IPR051310">
    <property type="entry name" value="MCP_chemotaxis"/>
</dbReference>
<evidence type="ECO:0000256" key="6">
    <source>
        <dbReference type="SAM" id="Phobius"/>
    </source>
</evidence>
<keyword evidence="6" id="KW-1133">Transmembrane helix</keyword>
<dbReference type="Proteomes" id="UP000179840">
    <property type="component" value="Unassembled WGS sequence"/>
</dbReference>
<keyword evidence="2" id="KW-0488">Methylation</keyword>
<dbReference type="PROSITE" id="PS50111">
    <property type="entry name" value="CHEMOTAXIS_TRANSDUC_2"/>
    <property type="match status" value="1"/>
</dbReference>
<evidence type="ECO:0000256" key="4">
    <source>
        <dbReference type="PROSITE-ProRule" id="PRU00284"/>
    </source>
</evidence>
<comment type="similarity">
    <text evidence="3">Belongs to the methyl-accepting chemotaxis (MCP) protein family.</text>
</comment>
<feature type="coiled-coil region" evidence="5">
    <location>
        <begin position="471"/>
        <end position="509"/>
    </location>
</feature>
<evidence type="ECO:0000256" key="5">
    <source>
        <dbReference type="SAM" id="Coils"/>
    </source>
</evidence>
<dbReference type="InterPro" id="IPR004089">
    <property type="entry name" value="MCPsignal_dom"/>
</dbReference>
<dbReference type="GO" id="GO:0006935">
    <property type="term" value="P:chemotaxis"/>
    <property type="evidence" value="ECO:0007669"/>
    <property type="project" value="InterPro"/>
</dbReference>
<evidence type="ECO:0000313" key="9">
    <source>
        <dbReference type="EMBL" id="OHV96888.1"/>
    </source>
</evidence>
<dbReference type="InterPro" id="IPR003660">
    <property type="entry name" value="HAMP_dom"/>
</dbReference>
<name>A0A1S1U9V0_9BURK</name>